<evidence type="ECO:0000256" key="1">
    <source>
        <dbReference type="ARBA" id="ARBA00022857"/>
    </source>
</evidence>
<dbReference type="InterPro" id="IPR036291">
    <property type="entry name" value="NAD(P)-bd_dom_sf"/>
</dbReference>
<keyword evidence="1" id="KW-0521">NADP</keyword>
<dbReference type="PANTHER" id="PTHR48106">
    <property type="entry name" value="QUINONE OXIDOREDUCTASE PIG3-RELATED"/>
    <property type="match status" value="1"/>
</dbReference>
<dbReference type="KEGG" id="bfm:BP422_11040"/>
<dbReference type="Gene3D" id="3.40.50.720">
    <property type="entry name" value="NAD(P)-binding Rossmann-like Domain"/>
    <property type="match status" value="1"/>
</dbReference>
<sequence length="327" mass="36173">MYAQTVRYDQFGEPREVLKVEQRLIQPLKHDEILVKMSARPINPSDVIPIRGAYKHRINLPAIPGYEGVGTVMDTGPFAPLSLIGKRVLPLRGEGTWQEYVKTTAELAIAVPDSIPDDIACRLYINPITAWVICNETLQLSSHQVLLVNAANSAIGRLFIQLSALFGFRVIAIVRDAKYTEELMQLGAWHVIDSSHVSIYDAIMSVTNGQGAHASIDSIGGPDGLELAKSTRAGGMFLSLGLLSGVQVDWSIISKELGVLPQLFLLRHWNQRISVSTWHETFEKVIELVQNGQLLLAEPGEKFALHEVIEAVQFAESRHRTGKIILV</sequence>
<dbReference type="Pfam" id="PF08240">
    <property type="entry name" value="ADH_N"/>
    <property type="match status" value="1"/>
</dbReference>
<evidence type="ECO:0000259" key="3">
    <source>
        <dbReference type="SMART" id="SM00829"/>
    </source>
</evidence>
<dbReference type="SUPFAM" id="SSF50129">
    <property type="entry name" value="GroES-like"/>
    <property type="match status" value="1"/>
</dbReference>
<accession>A0A220MG48</accession>
<evidence type="ECO:0000313" key="4">
    <source>
        <dbReference type="EMBL" id="ASJ54031.1"/>
    </source>
</evidence>
<dbReference type="GO" id="GO:0070402">
    <property type="term" value="F:NADPH binding"/>
    <property type="evidence" value="ECO:0007669"/>
    <property type="project" value="TreeGrafter"/>
</dbReference>
<evidence type="ECO:0000256" key="2">
    <source>
        <dbReference type="ARBA" id="ARBA00023002"/>
    </source>
</evidence>
<name>A0A220MG48_9BACL</name>
<dbReference type="Pfam" id="PF00107">
    <property type="entry name" value="ADH_zinc_N"/>
    <property type="match status" value="1"/>
</dbReference>
<dbReference type="InterPro" id="IPR020843">
    <property type="entry name" value="ER"/>
</dbReference>
<gene>
    <name evidence="4" type="ORF">BP422_11040</name>
</gene>
<dbReference type="EMBL" id="CP018145">
    <property type="protein sequence ID" value="ASJ54031.1"/>
    <property type="molecule type" value="Genomic_DNA"/>
</dbReference>
<dbReference type="AlphaFoldDB" id="A0A220MG48"/>
<dbReference type="RefSeq" id="WP_088907821.1">
    <property type="nucleotide sequence ID" value="NZ_CP018145.1"/>
</dbReference>
<dbReference type="Gene3D" id="3.90.180.10">
    <property type="entry name" value="Medium-chain alcohol dehydrogenases, catalytic domain"/>
    <property type="match status" value="1"/>
</dbReference>
<organism evidence="4 5">
    <name type="scientific">Brevibacillus formosus</name>
    <dbReference type="NCBI Taxonomy" id="54913"/>
    <lineage>
        <taxon>Bacteria</taxon>
        <taxon>Bacillati</taxon>
        <taxon>Bacillota</taxon>
        <taxon>Bacilli</taxon>
        <taxon>Bacillales</taxon>
        <taxon>Paenibacillaceae</taxon>
        <taxon>Brevibacillus</taxon>
    </lineage>
</organism>
<keyword evidence="2" id="KW-0560">Oxidoreductase</keyword>
<dbReference type="Proteomes" id="UP000197781">
    <property type="component" value="Chromosome"/>
</dbReference>
<proteinExistence type="predicted"/>
<dbReference type="PANTHER" id="PTHR48106:SF2">
    <property type="entry name" value="ZN2+-BINDING DEHYDROGENASE"/>
    <property type="match status" value="1"/>
</dbReference>
<dbReference type="CDD" id="cd05282">
    <property type="entry name" value="ETR_like"/>
    <property type="match status" value="1"/>
</dbReference>
<dbReference type="SMART" id="SM00829">
    <property type="entry name" value="PKS_ER"/>
    <property type="match status" value="1"/>
</dbReference>
<dbReference type="SUPFAM" id="SSF51735">
    <property type="entry name" value="NAD(P)-binding Rossmann-fold domains"/>
    <property type="match status" value="1"/>
</dbReference>
<dbReference type="InterPro" id="IPR013154">
    <property type="entry name" value="ADH-like_N"/>
</dbReference>
<dbReference type="InterPro" id="IPR011032">
    <property type="entry name" value="GroES-like_sf"/>
</dbReference>
<evidence type="ECO:0000313" key="5">
    <source>
        <dbReference type="Proteomes" id="UP000197781"/>
    </source>
</evidence>
<feature type="domain" description="Enoyl reductase (ER)" evidence="3">
    <location>
        <begin position="13"/>
        <end position="326"/>
    </location>
</feature>
<protein>
    <submittedName>
        <fullName evidence="4">Alcohol dehydrogenase</fullName>
    </submittedName>
</protein>
<dbReference type="InterPro" id="IPR013149">
    <property type="entry name" value="ADH-like_C"/>
</dbReference>
<dbReference type="GO" id="GO:0016651">
    <property type="term" value="F:oxidoreductase activity, acting on NAD(P)H"/>
    <property type="evidence" value="ECO:0007669"/>
    <property type="project" value="TreeGrafter"/>
</dbReference>
<reference evidence="4 5" key="1">
    <citation type="submission" date="2016-11" db="EMBL/GenBank/DDBJ databases">
        <authorList>
            <person name="Jaros S."/>
            <person name="Januszkiewicz K."/>
            <person name="Wedrychowicz H."/>
        </authorList>
    </citation>
    <scope>NUCLEOTIDE SEQUENCE [LARGE SCALE GENOMIC DNA]</scope>
    <source>
        <strain evidence="4 5">NF2</strain>
    </source>
</reference>